<dbReference type="InterPro" id="IPR020846">
    <property type="entry name" value="MFS_dom"/>
</dbReference>
<feature type="transmembrane region" description="Helical" evidence="7">
    <location>
        <begin position="385"/>
        <end position="404"/>
    </location>
</feature>
<dbReference type="Pfam" id="PF07690">
    <property type="entry name" value="MFS_1"/>
    <property type="match status" value="2"/>
</dbReference>
<evidence type="ECO:0000256" key="5">
    <source>
        <dbReference type="ARBA" id="ARBA00022989"/>
    </source>
</evidence>
<dbReference type="EMBL" id="KF900463">
    <property type="protein sequence ID" value="AIE95866.1"/>
    <property type="molecule type" value="Genomic_DNA"/>
</dbReference>
<feature type="transmembrane region" description="Helical" evidence="7">
    <location>
        <begin position="252"/>
        <end position="275"/>
    </location>
</feature>
<evidence type="ECO:0000256" key="6">
    <source>
        <dbReference type="ARBA" id="ARBA00023136"/>
    </source>
</evidence>
<dbReference type="GO" id="GO:0005886">
    <property type="term" value="C:plasma membrane"/>
    <property type="evidence" value="ECO:0007669"/>
    <property type="project" value="UniProtKB-SubCell"/>
</dbReference>
<reference evidence="9" key="1">
    <citation type="journal article" date="2014" name="Genome Biol. Evol.">
        <title>Pangenome evidence for extensive interdomain horizontal transfer affecting lineage core and shell genes in uncultured planktonic thaumarchaeota and euryarchaeota.</title>
        <authorList>
            <person name="Deschamps P."/>
            <person name="Zivanovic Y."/>
            <person name="Moreira D."/>
            <person name="Rodriguez-Valera F."/>
            <person name="Lopez-Garcia P."/>
        </authorList>
    </citation>
    <scope>NUCLEOTIDE SEQUENCE</scope>
</reference>
<evidence type="ECO:0000313" key="9">
    <source>
        <dbReference type="EMBL" id="AIE95866.1"/>
    </source>
</evidence>
<feature type="transmembrane region" description="Helical" evidence="7">
    <location>
        <begin position="168"/>
        <end position="186"/>
    </location>
</feature>
<dbReference type="InterPro" id="IPR011701">
    <property type="entry name" value="MFS"/>
</dbReference>
<dbReference type="PANTHER" id="PTHR42718">
    <property type="entry name" value="MAJOR FACILITATOR SUPERFAMILY MULTIDRUG TRANSPORTER MFSC"/>
    <property type="match status" value="1"/>
</dbReference>
<dbReference type="PANTHER" id="PTHR42718:SF46">
    <property type="entry name" value="BLR6921 PROTEIN"/>
    <property type="match status" value="1"/>
</dbReference>
<evidence type="ECO:0000256" key="3">
    <source>
        <dbReference type="ARBA" id="ARBA00022475"/>
    </source>
</evidence>
<feature type="domain" description="Major facilitator superfamily (MFS) profile" evidence="8">
    <location>
        <begin position="16"/>
        <end position="493"/>
    </location>
</feature>
<evidence type="ECO:0000256" key="7">
    <source>
        <dbReference type="SAM" id="Phobius"/>
    </source>
</evidence>
<feature type="transmembrane region" description="Helical" evidence="7">
    <location>
        <begin position="207"/>
        <end position="224"/>
    </location>
</feature>
<keyword evidence="2" id="KW-0813">Transport</keyword>
<feature type="transmembrane region" description="Helical" evidence="7">
    <location>
        <begin position="82"/>
        <end position="101"/>
    </location>
</feature>
<feature type="transmembrane region" description="Helical" evidence="7">
    <location>
        <begin position="107"/>
        <end position="127"/>
    </location>
</feature>
<feature type="transmembrane region" description="Helical" evidence="7">
    <location>
        <begin position="432"/>
        <end position="449"/>
    </location>
</feature>
<dbReference type="PROSITE" id="PS50850">
    <property type="entry name" value="MFS"/>
    <property type="match status" value="1"/>
</dbReference>
<feature type="transmembrane region" description="Helical" evidence="7">
    <location>
        <begin position="296"/>
        <end position="319"/>
    </location>
</feature>
<dbReference type="CDD" id="cd17321">
    <property type="entry name" value="MFS_MMR_MDR_like"/>
    <property type="match status" value="1"/>
</dbReference>
<feature type="transmembrane region" description="Helical" evidence="7">
    <location>
        <begin position="361"/>
        <end position="379"/>
    </location>
</feature>
<evidence type="ECO:0000256" key="4">
    <source>
        <dbReference type="ARBA" id="ARBA00022692"/>
    </source>
</evidence>
<dbReference type="Gene3D" id="1.20.1720.10">
    <property type="entry name" value="Multidrug resistance protein D"/>
    <property type="match status" value="1"/>
</dbReference>
<sequence>MSKSLSDYLSEYKWMTLVVVNVATFLAPLDTGIVALVLPNIARDFQTGIDIAIWVSVIYLIVLTTFMTSFGRFSDIHGRKKYFVVGLGIFVIGSFFSGMSQTIAELLIFRIIQAIGAALLLVNSRAIITDAFPPEERRLAMSIHVTVIYLAIATGPALGAVITEYIGWRNVFFLNVPLGLVLLPIVSSKLKESAKSLNKSMDWLGSFFFASSLSCLLVAITFGPKESWTSIDLYIEEIFLPMFGNIHFWSRFAISIPLLLLPLLSLVFLIIFVIVEYKAKNPILDLRMLSKNRLFLSTNLTALFMYTSHYNALVMISFYLQLIRLIDPTEAAFMLSAFPLTVVVTSIAVGKYSKLVSSRELSALGMAIVAISLLLMSRLTVTSSVLFIEVSLIIMGIGLSLFAAPNTNANLSSVTSEDRSLANGMLGTMRHLGQSLSLAIGASTVGLFLSEDIYSVGGSISVVEYVGGLSQAFFIGFIIAVIGIFIALIRGNK</sequence>
<dbReference type="GO" id="GO:0022857">
    <property type="term" value="F:transmembrane transporter activity"/>
    <property type="evidence" value="ECO:0007669"/>
    <property type="project" value="InterPro"/>
</dbReference>
<keyword evidence="4 7" id="KW-0812">Transmembrane</keyword>
<dbReference type="Gene3D" id="1.20.1250.20">
    <property type="entry name" value="MFS general substrate transporter like domains"/>
    <property type="match status" value="1"/>
</dbReference>
<dbReference type="SUPFAM" id="SSF103473">
    <property type="entry name" value="MFS general substrate transporter"/>
    <property type="match status" value="1"/>
</dbReference>
<organism evidence="9">
    <name type="scientific">uncultured marine thaumarchaeote AD1000_70_G10</name>
    <dbReference type="NCBI Taxonomy" id="1455934"/>
    <lineage>
        <taxon>Archaea</taxon>
        <taxon>Nitrososphaerota</taxon>
        <taxon>environmental samples</taxon>
    </lineage>
</organism>
<dbReference type="AlphaFoldDB" id="A0A075G293"/>
<feature type="transmembrane region" description="Helical" evidence="7">
    <location>
        <begin position="469"/>
        <end position="489"/>
    </location>
</feature>
<dbReference type="InterPro" id="IPR036259">
    <property type="entry name" value="MFS_trans_sf"/>
</dbReference>
<keyword evidence="6 7" id="KW-0472">Membrane</keyword>
<evidence type="ECO:0000256" key="1">
    <source>
        <dbReference type="ARBA" id="ARBA00004651"/>
    </source>
</evidence>
<protein>
    <submittedName>
        <fullName evidence="9">Drug resistance transporter, EmrB/QacA subfamily</fullName>
    </submittedName>
</protein>
<proteinExistence type="predicted"/>
<name>A0A075G293_9ARCH</name>
<comment type="subcellular location">
    <subcellularLocation>
        <location evidence="1">Cell membrane</location>
        <topology evidence="1">Multi-pass membrane protein</topology>
    </subcellularLocation>
</comment>
<feature type="transmembrane region" description="Helical" evidence="7">
    <location>
        <begin position="51"/>
        <end position="70"/>
    </location>
</feature>
<accession>A0A075G293</accession>
<feature type="transmembrane region" description="Helical" evidence="7">
    <location>
        <begin position="12"/>
        <end position="39"/>
    </location>
</feature>
<keyword evidence="5 7" id="KW-1133">Transmembrane helix</keyword>
<keyword evidence="3" id="KW-1003">Cell membrane</keyword>
<evidence type="ECO:0000259" key="8">
    <source>
        <dbReference type="PROSITE" id="PS50850"/>
    </source>
</evidence>
<evidence type="ECO:0000256" key="2">
    <source>
        <dbReference type="ARBA" id="ARBA00022448"/>
    </source>
</evidence>
<feature type="transmembrane region" description="Helical" evidence="7">
    <location>
        <begin position="139"/>
        <end position="162"/>
    </location>
</feature>
<feature type="transmembrane region" description="Helical" evidence="7">
    <location>
        <begin position="331"/>
        <end position="349"/>
    </location>
</feature>